<evidence type="ECO:0000313" key="3">
    <source>
        <dbReference type="Proteomes" id="UP000195570"/>
    </source>
</evidence>
<protein>
    <recommendedName>
        <fullName evidence="4">CTLH/CRA C-terminal to LisH motif domain containing protein</fullName>
    </recommendedName>
</protein>
<accession>A0A1G4I5A8</accession>
<evidence type="ECO:0000313" key="2">
    <source>
        <dbReference type="EMBL" id="SCU67069.1"/>
    </source>
</evidence>
<comment type="caution">
    <text evidence="2">The sequence shown here is derived from an EMBL/GenBank/DDBJ whole genome shotgun (WGS) entry which is preliminary data.</text>
</comment>
<organism evidence="2 3">
    <name type="scientific">Trypanosoma equiperdum</name>
    <dbReference type="NCBI Taxonomy" id="5694"/>
    <lineage>
        <taxon>Eukaryota</taxon>
        <taxon>Discoba</taxon>
        <taxon>Euglenozoa</taxon>
        <taxon>Kinetoplastea</taxon>
        <taxon>Metakinetoplastina</taxon>
        <taxon>Trypanosomatida</taxon>
        <taxon>Trypanosomatidae</taxon>
        <taxon>Trypanosoma</taxon>
    </lineage>
</organism>
<dbReference type="GO" id="GO:0034657">
    <property type="term" value="C:GID complex"/>
    <property type="evidence" value="ECO:0007669"/>
    <property type="project" value="TreeGrafter"/>
</dbReference>
<dbReference type="CDD" id="cd16659">
    <property type="entry name" value="RING-Ubox_Emp"/>
    <property type="match status" value="1"/>
</dbReference>
<dbReference type="GO" id="GO:0005737">
    <property type="term" value="C:cytoplasm"/>
    <property type="evidence" value="ECO:0007669"/>
    <property type="project" value="TreeGrafter"/>
</dbReference>
<evidence type="ECO:0008006" key="4">
    <source>
        <dbReference type="Google" id="ProtNLM"/>
    </source>
</evidence>
<dbReference type="GO" id="GO:0043161">
    <property type="term" value="P:proteasome-mediated ubiquitin-dependent protein catabolic process"/>
    <property type="evidence" value="ECO:0007669"/>
    <property type="project" value="InterPro"/>
</dbReference>
<dbReference type="VEuPathDB" id="TriTrypDB:TEOVI_000465600"/>
<reference evidence="2" key="1">
    <citation type="submission" date="2016-09" db="EMBL/GenBank/DDBJ databases">
        <authorList>
            <person name="Hebert L."/>
            <person name="Moumen B."/>
        </authorList>
    </citation>
    <scope>NUCLEOTIDE SEQUENCE [LARGE SCALE GENOMIC DNA]</scope>
    <source>
        <strain evidence="2">OVI</strain>
    </source>
</reference>
<dbReference type="Proteomes" id="UP000195570">
    <property type="component" value="Unassembled WGS sequence"/>
</dbReference>
<dbReference type="InterPro" id="IPR045098">
    <property type="entry name" value="Fyv10_fam"/>
</dbReference>
<proteinExistence type="predicted"/>
<dbReference type="GeneID" id="92378596"/>
<sequence length="631" mass="68720">MNSASQDIADTVRQLQKLSRELQPVKAALAAIAKRERATPNAATAAGSLDKVASRVQEVSRKYSSFFSRVNFLLDAEFPRLQAITPLLEVCRDGEDTSGEGNSGQDPFRLVCSPIVPHILNRTSYHVVCGVIRLHMEMVDYLIATERYQLACHVADAYGLPLYLFPRLAALVLPPLPPIQNNSAGSEERGGGRDSTSLPASALVSPYLGPVSAKATLGSNETGPPHDSVPPEHIAVKCIEAKHSVMEAIAYCEGKLLPALESIEPERRPKEMEVLYDLLLDLHVTRILQLFQGGTTGQEAIHVYLANNILRWATRRPYFVQTVINALTLRSEAGATAVPPQKSAVQNGRERTPNGRSACRTSQKDEEAIRLVACMMSVEGYRKLAVLFHRGAILAGSQILSLAETLERRRASAASQSQAVGSDACASTMEGCKCELPDLVVRAVAASILLKDEYFDRMVISRRSAADAENGGGETQAIQIPPTHLNTQSGSAAFDGAVMAIVEEMLRSFFCNKQNSEAQQSGRGKSLDGVNSCVPLNASDLLQVEERWSNDVIFIRRPTRFYCYITKECFDGGRGGNYPLALPNGTVVSKLAIMQYHSKNVSQSDHAQPVVVCPRTGEEFPISAIKRIFVT</sequence>
<dbReference type="EMBL" id="CZPT02000681">
    <property type="protein sequence ID" value="SCU67069.1"/>
    <property type="molecule type" value="Genomic_DNA"/>
</dbReference>
<dbReference type="GO" id="GO:0004842">
    <property type="term" value="F:ubiquitin-protein transferase activity"/>
    <property type="evidence" value="ECO:0007669"/>
    <property type="project" value="InterPro"/>
</dbReference>
<evidence type="ECO:0000256" key="1">
    <source>
        <dbReference type="SAM" id="MobiDB-lite"/>
    </source>
</evidence>
<name>A0A1G4I5A8_TRYEQ</name>
<dbReference type="GO" id="GO:0005634">
    <property type="term" value="C:nucleus"/>
    <property type="evidence" value="ECO:0007669"/>
    <property type="project" value="TreeGrafter"/>
</dbReference>
<gene>
    <name evidence="2" type="ORF">TEOVI_000465600</name>
</gene>
<dbReference type="RefSeq" id="XP_067078431.1">
    <property type="nucleotide sequence ID" value="XM_067222330.1"/>
</dbReference>
<feature type="region of interest" description="Disordered" evidence="1">
    <location>
        <begin position="338"/>
        <end position="360"/>
    </location>
</feature>
<dbReference type="PANTHER" id="PTHR12170:SF2">
    <property type="entry name" value="E3 UBIQUITIN-PROTEIN TRANSFERASE MAEA"/>
    <property type="match status" value="1"/>
</dbReference>
<dbReference type="PANTHER" id="PTHR12170">
    <property type="entry name" value="MACROPHAGE ERYTHROBLAST ATTACHER-RELATED"/>
    <property type="match status" value="1"/>
</dbReference>
<keyword evidence="3" id="KW-1185">Reference proteome</keyword>
<dbReference type="AlphaFoldDB" id="A0A1G4I5A8"/>